<dbReference type="GO" id="GO:0005737">
    <property type="term" value="C:cytoplasm"/>
    <property type="evidence" value="ECO:0007669"/>
    <property type="project" value="TreeGrafter"/>
</dbReference>
<keyword evidence="4" id="KW-0560">Oxidoreductase</keyword>
<organism evidence="7 8">
    <name type="scientific">Saccharothrix carnea</name>
    <dbReference type="NCBI Taxonomy" id="1280637"/>
    <lineage>
        <taxon>Bacteria</taxon>
        <taxon>Bacillati</taxon>
        <taxon>Actinomycetota</taxon>
        <taxon>Actinomycetes</taxon>
        <taxon>Pseudonocardiales</taxon>
        <taxon>Pseudonocardiaceae</taxon>
        <taxon>Saccharothrix</taxon>
    </lineage>
</organism>
<dbReference type="Proteomes" id="UP000241118">
    <property type="component" value="Unassembled WGS sequence"/>
</dbReference>
<dbReference type="GO" id="GO:0016651">
    <property type="term" value="F:oxidoreductase activity, acting on NAD(P)H"/>
    <property type="evidence" value="ECO:0007669"/>
    <property type="project" value="TreeGrafter"/>
</dbReference>
<evidence type="ECO:0000313" key="7">
    <source>
        <dbReference type="EMBL" id="PSL56809.1"/>
    </source>
</evidence>
<keyword evidence="8" id="KW-1185">Reference proteome</keyword>
<dbReference type="PANTHER" id="PTHR43557">
    <property type="entry name" value="APOPTOSIS-INDUCING FACTOR 1"/>
    <property type="match status" value="1"/>
</dbReference>
<dbReference type="InterPro" id="IPR050446">
    <property type="entry name" value="FAD-oxidoreductase/Apoptosis"/>
</dbReference>
<dbReference type="SUPFAM" id="SSF51905">
    <property type="entry name" value="FAD/NAD(P)-binding domain"/>
    <property type="match status" value="1"/>
</dbReference>
<dbReference type="PANTHER" id="PTHR43557:SF2">
    <property type="entry name" value="RIESKE DOMAIN-CONTAINING PROTEIN-RELATED"/>
    <property type="match status" value="1"/>
</dbReference>
<proteinExistence type="predicted"/>
<dbReference type="InterPro" id="IPR023753">
    <property type="entry name" value="FAD/NAD-binding_dom"/>
</dbReference>
<dbReference type="InterPro" id="IPR036188">
    <property type="entry name" value="FAD/NAD-bd_sf"/>
</dbReference>
<evidence type="ECO:0000259" key="6">
    <source>
        <dbReference type="Pfam" id="PF07992"/>
    </source>
</evidence>
<dbReference type="AlphaFoldDB" id="A0A2P8IEA8"/>
<dbReference type="OrthoDB" id="4475657at2"/>
<keyword evidence="3" id="KW-0274">FAD</keyword>
<feature type="domain" description="FAD/NAD(P)-binding" evidence="6">
    <location>
        <begin position="6"/>
        <end position="114"/>
    </location>
</feature>
<evidence type="ECO:0000313" key="8">
    <source>
        <dbReference type="Proteomes" id="UP000241118"/>
    </source>
</evidence>
<comment type="caution">
    <text evidence="7">The sequence shown here is derived from an EMBL/GenBank/DDBJ whole genome shotgun (WGS) entry which is preliminary data.</text>
</comment>
<protein>
    <submittedName>
        <fullName evidence="7">Pyridine nucleotide-disulfide oxidoreductase</fullName>
    </submittedName>
</protein>
<evidence type="ECO:0000256" key="4">
    <source>
        <dbReference type="ARBA" id="ARBA00023002"/>
    </source>
</evidence>
<sequence length="116" mass="12684">MAEPQRIVIIGSGLAGAAAAGALRDRDYVGDLVLFGRESHRSYELPVLSKQMLLGDADEPNRVHEPDFYEDRRVELRLGVEIVRVDVDGRSVEDSTGATHSCDRLIPATGSTPKPR</sequence>
<evidence type="ECO:0000256" key="1">
    <source>
        <dbReference type="ARBA" id="ARBA00001974"/>
    </source>
</evidence>
<evidence type="ECO:0000256" key="2">
    <source>
        <dbReference type="ARBA" id="ARBA00022630"/>
    </source>
</evidence>
<evidence type="ECO:0000256" key="5">
    <source>
        <dbReference type="SAM" id="MobiDB-lite"/>
    </source>
</evidence>
<comment type="cofactor">
    <cofactor evidence="1">
        <name>FAD</name>
        <dbReference type="ChEBI" id="CHEBI:57692"/>
    </cofactor>
</comment>
<reference evidence="7 8" key="1">
    <citation type="submission" date="2018-03" db="EMBL/GenBank/DDBJ databases">
        <title>Genomic Encyclopedia of Type Strains, Phase III (KMG-III): the genomes of soil and plant-associated and newly described type strains.</title>
        <authorList>
            <person name="Whitman W."/>
        </authorList>
    </citation>
    <scope>NUCLEOTIDE SEQUENCE [LARGE SCALE GENOMIC DNA]</scope>
    <source>
        <strain evidence="7 8">CGMCC 4.7097</strain>
    </source>
</reference>
<dbReference type="Pfam" id="PF07992">
    <property type="entry name" value="Pyr_redox_2"/>
    <property type="match status" value="1"/>
</dbReference>
<dbReference type="EMBL" id="PYAX01000003">
    <property type="protein sequence ID" value="PSL56809.1"/>
    <property type="molecule type" value="Genomic_DNA"/>
</dbReference>
<evidence type="ECO:0000256" key="3">
    <source>
        <dbReference type="ARBA" id="ARBA00022827"/>
    </source>
</evidence>
<name>A0A2P8IEA8_SACCR</name>
<feature type="region of interest" description="Disordered" evidence="5">
    <location>
        <begin position="92"/>
        <end position="116"/>
    </location>
</feature>
<dbReference type="RefSeq" id="WP_106615199.1">
    <property type="nucleotide sequence ID" value="NZ_PYAX01000003.1"/>
</dbReference>
<keyword evidence="2" id="KW-0285">Flavoprotein</keyword>
<dbReference type="Gene3D" id="3.50.50.60">
    <property type="entry name" value="FAD/NAD(P)-binding domain"/>
    <property type="match status" value="1"/>
</dbReference>
<gene>
    <name evidence="7" type="ORF">B0I31_103566</name>
</gene>
<accession>A0A2P8IEA8</accession>